<dbReference type="RefSeq" id="WP_265266220.1">
    <property type="nucleotide sequence ID" value="NZ_JAIHOM010000125.1"/>
</dbReference>
<organism evidence="2 3">
    <name type="scientific">Spirulina subsalsa FACHB-351</name>
    <dbReference type="NCBI Taxonomy" id="234711"/>
    <lineage>
        <taxon>Bacteria</taxon>
        <taxon>Bacillati</taxon>
        <taxon>Cyanobacteriota</taxon>
        <taxon>Cyanophyceae</taxon>
        <taxon>Spirulinales</taxon>
        <taxon>Spirulinaceae</taxon>
        <taxon>Spirulina</taxon>
    </lineage>
</organism>
<feature type="domain" description="FAD-binding" evidence="1">
    <location>
        <begin position="2"/>
        <end position="301"/>
    </location>
</feature>
<evidence type="ECO:0000313" key="3">
    <source>
        <dbReference type="Proteomes" id="UP001526426"/>
    </source>
</evidence>
<dbReference type="InterPro" id="IPR050407">
    <property type="entry name" value="Geranylgeranyl_reductase"/>
</dbReference>
<reference evidence="2 3" key="1">
    <citation type="submission" date="2021-08" db="EMBL/GenBank/DDBJ databases">
        <title>Draft genome sequence of Spirulina subsalsa with high tolerance to salinity and hype-accumulation of phycocyanin.</title>
        <authorList>
            <person name="Pei H."/>
            <person name="Jiang L."/>
        </authorList>
    </citation>
    <scope>NUCLEOTIDE SEQUENCE [LARGE SCALE GENOMIC DNA]</scope>
    <source>
        <strain evidence="2 3">FACHB-351</strain>
    </source>
</reference>
<accession>A0ABT3L9Z4</accession>
<dbReference type="SUPFAM" id="SSF51905">
    <property type="entry name" value="FAD/NAD(P)-binding domain"/>
    <property type="match status" value="1"/>
</dbReference>
<dbReference type="NCBIfam" id="TIGR02032">
    <property type="entry name" value="GG-red-SF"/>
    <property type="match status" value="1"/>
</dbReference>
<dbReference type="Gene3D" id="3.50.50.60">
    <property type="entry name" value="FAD/NAD(P)-binding domain"/>
    <property type="match status" value="1"/>
</dbReference>
<dbReference type="PANTHER" id="PTHR42685">
    <property type="entry name" value="GERANYLGERANYL DIPHOSPHATE REDUCTASE"/>
    <property type="match status" value="1"/>
</dbReference>
<dbReference type="Pfam" id="PF01494">
    <property type="entry name" value="FAD_binding_3"/>
    <property type="match status" value="1"/>
</dbReference>
<protein>
    <submittedName>
        <fullName evidence="2">Geranylgeranyl reductase family protein</fullName>
    </submittedName>
</protein>
<dbReference type="PANTHER" id="PTHR42685:SF22">
    <property type="entry name" value="CONDITIONED MEDIUM FACTOR RECEPTOR 1"/>
    <property type="match status" value="1"/>
</dbReference>
<dbReference type="InterPro" id="IPR011777">
    <property type="entry name" value="Geranylgeranyl_Rdtase_fam"/>
</dbReference>
<gene>
    <name evidence="2" type="ORF">K4A83_18830</name>
</gene>
<proteinExistence type="predicted"/>
<dbReference type="InterPro" id="IPR002938">
    <property type="entry name" value="FAD-bd"/>
</dbReference>
<evidence type="ECO:0000259" key="1">
    <source>
        <dbReference type="Pfam" id="PF01494"/>
    </source>
</evidence>
<sequence length="374" mass="40130">MVDCIIVGGGPAGGAAAYHLAKRGHSVLLLEKATLPRFKPCGGGVSPAVAQWFDFDFAPVITAQVTQVRYTWQFDDPVSSQLKTEPMWMVKRDAFDHFLLQQAETEGAKIQDGTTVTGLSFDGSRWQVTTNQGTVEGTYLIGADGVKGVCAKLLGFPEAKTVAAAMVEVGCPPADSAIAQFDFGSIKNGFIWSFPKAESYVVSACAIAGKNKPQDLQFAITEYIQELGLQDGPHQAHDYPLMIWSESKTLHSQNALLAGEAAGLVDPLIAEGIRPALYSGMKAAEAISAALTGESNALANYSQVIQEEWGNNMALAQKLSGLFYKFPKIAYKVALKRPTAALLMSRILAGHLTYSDVTDRVIQVLKKNLLPGMG</sequence>
<dbReference type="EMBL" id="JAIHOM010000125">
    <property type="protein sequence ID" value="MCW6038313.1"/>
    <property type="molecule type" value="Genomic_DNA"/>
</dbReference>
<keyword evidence="3" id="KW-1185">Reference proteome</keyword>
<name>A0ABT3L9Z4_9CYAN</name>
<evidence type="ECO:0000313" key="2">
    <source>
        <dbReference type="EMBL" id="MCW6038313.1"/>
    </source>
</evidence>
<comment type="caution">
    <text evidence="2">The sequence shown here is derived from an EMBL/GenBank/DDBJ whole genome shotgun (WGS) entry which is preliminary data.</text>
</comment>
<dbReference type="Proteomes" id="UP001526426">
    <property type="component" value="Unassembled WGS sequence"/>
</dbReference>
<dbReference type="InterPro" id="IPR036188">
    <property type="entry name" value="FAD/NAD-bd_sf"/>
</dbReference>
<dbReference type="PRINTS" id="PR00420">
    <property type="entry name" value="RNGMNOXGNASE"/>
</dbReference>